<proteinExistence type="predicted"/>
<accession>G0EIH4</accession>
<protein>
    <submittedName>
        <fullName evidence="1">Uncharacterized protein</fullName>
    </submittedName>
</protein>
<dbReference type="AlphaFoldDB" id="G0EIH4"/>
<organism evidence="1 2">
    <name type="scientific">Brachyspira intermedia (strain ATCC 51140 / PWS/A)</name>
    <name type="common">Serpulina intermedia</name>
    <dbReference type="NCBI Taxonomy" id="1045858"/>
    <lineage>
        <taxon>Bacteria</taxon>
        <taxon>Pseudomonadati</taxon>
        <taxon>Spirochaetota</taxon>
        <taxon>Spirochaetia</taxon>
        <taxon>Brachyspirales</taxon>
        <taxon>Brachyspiraceae</taxon>
        <taxon>Brachyspira</taxon>
    </lineage>
</organism>
<dbReference type="HOGENOM" id="CLU_1007112_0_0_12"/>
<evidence type="ECO:0000313" key="2">
    <source>
        <dbReference type="Proteomes" id="UP000008522"/>
    </source>
</evidence>
<reference evidence="1 2" key="1">
    <citation type="journal article" date="2011" name="BMC Genomics">
        <title>Complete genome sequence of Brachyspira intermedia reveals unique genomic features in Brachyspira species and phage-mediated horizontal gene transfer.</title>
        <authorList>
            <person name="Hafstrom T."/>
            <person name="Jansson D.S."/>
            <person name="Segerman B."/>
        </authorList>
    </citation>
    <scope>NUCLEOTIDE SEQUENCE [LARGE SCALE GENOMIC DNA]</scope>
    <source>
        <strain evidence="2">ATCC 51140 / PWS/A</strain>
    </source>
</reference>
<dbReference type="GeneID" id="44968904"/>
<dbReference type="EMBL" id="CP002874">
    <property type="protein sequence ID" value="AEM20982.1"/>
    <property type="molecule type" value="Genomic_DNA"/>
</dbReference>
<name>G0EIH4_BRAIP</name>
<gene>
    <name evidence="1" type="ordered locus">Bint_0348</name>
</gene>
<keyword evidence="2" id="KW-1185">Reference proteome</keyword>
<dbReference type="OrthoDB" id="9177417at2"/>
<dbReference type="Proteomes" id="UP000008522">
    <property type="component" value="Chromosome"/>
</dbReference>
<dbReference type="KEGG" id="bip:Bint_0348"/>
<dbReference type="PATRIC" id="fig|1045858.4.peg.346"/>
<evidence type="ECO:0000313" key="1">
    <source>
        <dbReference type="EMBL" id="AEM20982.1"/>
    </source>
</evidence>
<sequence>MSININCKDGLYNIKEETFLKASILTSGIIFSNNTIKLLKDKNIKLQNMVYNMPINSSKDRPQELIITNIDDNYKTVVSCVANNNDIREVEIDVDNEGNFIALVDGKKIDNINIDFVKEPNYYKALLSNGEYAKKYISSCGLDELNIIPWKGCAISKMCRFCGVNNFINDGEVSAFTFIENNNYWEEYKKEYINNLKEAILVAKNEECFKEHMHLILIAGNLSNSQLDLESKIFAEIAKEIFPLVNDKTTEGIVLVITPPNDLNLIKEFKKSGIKK</sequence>
<dbReference type="RefSeq" id="WP_014486834.1">
    <property type="nucleotide sequence ID" value="NC_017243.1"/>
</dbReference>